<organism evidence="1 2">
    <name type="scientific">Methylobacterium oryzihabitans</name>
    <dbReference type="NCBI Taxonomy" id="2499852"/>
    <lineage>
        <taxon>Bacteria</taxon>
        <taxon>Pseudomonadati</taxon>
        <taxon>Pseudomonadota</taxon>
        <taxon>Alphaproteobacteria</taxon>
        <taxon>Hyphomicrobiales</taxon>
        <taxon>Methylobacteriaceae</taxon>
        <taxon>Methylobacterium</taxon>
    </lineage>
</organism>
<dbReference type="Proteomes" id="UP000286997">
    <property type="component" value="Unassembled WGS sequence"/>
</dbReference>
<name>A0A3S2V932_9HYPH</name>
<evidence type="ECO:0000313" key="1">
    <source>
        <dbReference type="EMBL" id="RVU16931.1"/>
    </source>
</evidence>
<proteinExistence type="predicted"/>
<reference evidence="1 2" key="1">
    <citation type="submission" date="2019-01" db="EMBL/GenBank/DDBJ databases">
        <authorList>
            <person name="Chen W.-M."/>
        </authorList>
    </citation>
    <scope>NUCLEOTIDE SEQUENCE [LARGE SCALE GENOMIC DNA]</scope>
    <source>
        <strain evidence="1 2">TER-1</strain>
    </source>
</reference>
<gene>
    <name evidence="1" type="ORF">EOE48_15855</name>
</gene>
<accession>A0A3S2V932</accession>
<dbReference type="Pfam" id="PF14559">
    <property type="entry name" value="TPR_19"/>
    <property type="match status" value="1"/>
</dbReference>
<dbReference type="EMBL" id="SACP01000014">
    <property type="protein sequence ID" value="RVU16931.1"/>
    <property type="molecule type" value="Genomic_DNA"/>
</dbReference>
<dbReference type="SUPFAM" id="SSF144059">
    <property type="entry name" value="ImpE-like"/>
    <property type="match status" value="1"/>
</dbReference>
<keyword evidence="2" id="KW-1185">Reference proteome</keyword>
<protein>
    <submittedName>
        <fullName evidence="1">Tetratricopeptide repeat protein</fullName>
    </submittedName>
</protein>
<dbReference type="PIRSF" id="PIRSF029288">
    <property type="entry name" value="SciE_ImpE"/>
    <property type="match status" value="1"/>
</dbReference>
<dbReference type="Gene3D" id="1.25.40.10">
    <property type="entry name" value="Tetratricopeptide repeat domain"/>
    <property type="match status" value="1"/>
</dbReference>
<dbReference type="InterPro" id="IPR011990">
    <property type="entry name" value="TPR-like_helical_dom_sf"/>
</dbReference>
<dbReference type="RefSeq" id="WP_127730801.1">
    <property type="nucleotide sequence ID" value="NZ_SACP01000014.1"/>
</dbReference>
<comment type="caution">
    <text evidence="1">The sequence shown here is derived from an EMBL/GenBank/DDBJ whole genome shotgun (WGS) entry which is preliminary data.</text>
</comment>
<dbReference type="AlphaFoldDB" id="A0A3S2V932"/>
<dbReference type="Pfam" id="PF07024">
    <property type="entry name" value="ImpE"/>
    <property type="match status" value="1"/>
</dbReference>
<sequence>MTDTALHLFEAGRLGEALAAATERVKAAPGDIALRSELAEFLCLAGELERAERQFDAIATQDPMTAPRVTELRQFVRAGLARGEVWRDGRPPELLGAAPDHLRLRLEALLHLRAGDAEQAASRIAEAETARPAVAGTRDGRPFDDWRDMDDLTGGVLEVMSPTGKYFWVALEQVSEAVVEPPRRALDAGWCSVELSVKDGPTGRVVVPAIYPVAVGETVSDALRIGRETDWVERPGGWIAGRGLRCFLVGEESVAIRDLGTLSFEAN</sequence>
<evidence type="ECO:0000313" key="2">
    <source>
        <dbReference type="Proteomes" id="UP000286997"/>
    </source>
</evidence>
<dbReference type="OrthoDB" id="5416084at2"/>
<dbReference type="InterPro" id="IPR009211">
    <property type="entry name" value="TagJ"/>
</dbReference>